<dbReference type="Pfam" id="PF08238">
    <property type="entry name" value="Sel1"/>
    <property type="match status" value="7"/>
</dbReference>
<evidence type="ECO:0000256" key="2">
    <source>
        <dbReference type="SAM" id="MobiDB-lite"/>
    </source>
</evidence>
<dbReference type="SUPFAM" id="SSF53213">
    <property type="entry name" value="LigB-like"/>
    <property type="match status" value="1"/>
</dbReference>
<dbReference type="OrthoDB" id="272077at2759"/>
<name>A0A5M8PXW9_9LECA</name>
<dbReference type="PANTHER" id="PTHR46430:SF3">
    <property type="entry name" value="ACTIVATOR OF C KINASE PROTEIN 1"/>
    <property type="match status" value="1"/>
</dbReference>
<feature type="compositionally biased region" description="Polar residues" evidence="2">
    <location>
        <begin position="627"/>
        <end position="636"/>
    </location>
</feature>
<dbReference type="InterPro" id="IPR051726">
    <property type="entry name" value="Chitin_Synth_Reg"/>
</dbReference>
<feature type="compositionally biased region" description="Basic and acidic residues" evidence="2">
    <location>
        <begin position="389"/>
        <end position="404"/>
    </location>
</feature>
<feature type="compositionally biased region" description="Polar residues" evidence="2">
    <location>
        <begin position="647"/>
        <end position="668"/>
    </location>
</feature>
<evidence type="ECO:0008006" key="5">
    <source>
        <dbReference type="Google" id="ProtNLM"/>
    </source>
</evidence>
<feature type="compositionally biased region" description="Polar residues" evidence="2">
    <location>
        <begin position="434"/>
        <end position="445"/>
    </location>
</feature>
<reference evidence="3 4" key="1">
    <citation type="submission" date="2019-09" db="EMBL/GenBank/DDBJ databases">
        <title>The hologenome of the rock-dwelling lichen Lasallia pustulata.</title>
        <authorList>
            <person name="Greshake Tzovaras B."/>
            <person name="Segers F."/>
            <person name="Bicker A."/>
            <person name="Dal Grande F."/>
            <person name="Otte J."/>
            <person name="Hankeln T."/>
            <person name="Schmitt I."/>
            <person name="Ebersberger I."/>
        </authorList>
    </citation>
    <scope>NUCLEOTIDE SEQUENCE [LARGE SCALE GENOMIC DNA]</scope>
    <source>
        <strain evidence="3">A1-1</strain>
    </source>
</reference>
<organism evidence="3 4">
    <name type="scientific">Lasallia pustulata</name>
    <dbReference type="NCBI Taxonomy" id="136370"/>
    <lineage>
        <taxon>Eukaryota</taxon>
        <taxon>Fungi</taxon>
        <taxon>Dikarya</taxon>
        <taxon>Ascomycota</taxon>
        <taxon>Pezizomycotina</taxon>
        <taxon>Lecanoromycetes</taxon>
        <taxon>OSLEUM clade</taxon>
        <taxon>Umbilicariomycetidae</taxon>
        <taxon>Umbilicariales</taxon>
        <taxon>Umbilicariaceae</taxon>
        <taxon>Lasallia</taxon>
    </lineage>
</organism>
<gene>
    <name evidence="3" type="ORF">FRX48_02614</name>
</gene>
<protein>
    <recommendedName>
        <fullName evidence="5">Tetratricopeptide-like helical domain</fullName>
    </recommendedName>
</protein>
<dbReference type="Proteomes" id="UP000324767">
    <property type="component" value="Unassembled WGS sequence"/>
</dbReference>
<evidence type="ECO:0000313" key="4">
    <source>
        <dbReference type="Proteomes" id="UP000324767"/>
    </source>
</evidence>
<comment type="caution">
    <text evidence="3">The sequence shown here is derived from an EMBL/GenBank/DDBJ whole genome shotgun (WGS) entry which is preliminary data.</text>
</comment>
<evidence type="ECO:0000256" key="1">
    <source>
        <dbReference type="ARBA" id="ARBA00022737"/>
    </source>
</evidence>
<evidence type="ECO:0000313" key="3">
    <source>
        <dbReference type="EMBL" id="KAA6414251.1"/>
    </source>
</evidence>
<dbReference type="SUPFAM" id="SSF81901">
    <property type="entry name" value="HCP-like"/>
    <property type="match status" value="1"/>
</dbReference>
<sequence length="1443" mass="159297">MLYIHTLHLTPHALHFGSLAYPATVIHSPRWVDQACSRHSFGNHSFALGALNVTSSALYTGGMSKHHFRSDTFATTSDIVQLSMAYNNNPRPYDAPGRPYNGHQHPQYTSPQQYEQGWYYHGMDEQNLAYGDQNLYDQGSQYPDQQYQQPYVDMNRGPRHLDQQENNCYTESPGYGGTRNQPAPQFRPYSPHSGYQASPMSQPLPRSDYPTMNGYNVAQRQQPQHQPQYPGPNAYYELPSQQAAGLYSRQDGFRAPERPQPQLRGSYGHEGGYIDDRKQRPAIDVPDPSGTRRSHERTLQVTPHGYVPNDLSGTESRANVVTPSYPTQSPRVKKVQPIKPAKQRILARSPSPETLSWDNPFPTFPVNKKKAASSEGESLHGGLAGISLKGDEAPREGSLDKRPETASSKNSYASSRSYERHDGGSSQGHGNGVRPNTSGNSNLVDTQQYSSSQYHQNTQRLGFESRNTQASGADWRNIGNGKSVTQPVQKSYPFNQNQRFHQTQTGPDFPADVAIGPGQQRSRTMPNGTAEAYISRRLQVGLHGQAAWSEPNPTGGYGSPEGRGYLPEPPIRSSDLEPTVSPRPRSTEYVPFPSYGDRQTGHPLQRPPHSKHESYGELFDSYYNMPQDHQNQSGGSYHQHAFDKDMQNSSAMPEKSSGQKQGLTTNGYSRAAAQHKAPGVPRMPTYHCNDNAKASSQYPNFAAQAHRSRSQPDLRQHRQPKETCNGGFNFGLDGEVQNVASVPPRMNQFSPRPGPHHDARYNRTHLDNPASIHNGPHLDLPARLTKSEAEAAGLTHGNTARLPDGSVRENGQANHHDHIDPQNNGKPRQDLLPGFQEQSPRYNGRSVSGQGRGPANGSSPTSRAGPTTPPARLPSNQDALPPHPAPVRPGLMPASVVNQNPKAPPVRQYDGGSSSVQQMPGPMSNQAPKPVPVRQYNAGALTLQQADITQQTVPPISSRDGGTSAAVTQEELQRLREAVKVNPSDQKIQLALAKKMVEAAAVLADEGGRADQKTKIKNREKYILDAHKLVKKLAYGGYPEAMFYLADCHGRGLLGLEPDTKEAFNLYQSAAKAGHAQSAYRVAVCCEIGQEEGGGTRRDPLKAIQWYKRAATLGDTPAMYKMGMIQLKGLLGQPKNPREAIGWLKRAAERADEENPHALHELGLLYETASGNDSIIRDEAYSKQLFTQAADLGYKFSQYRLGCAYEYGLMGCPIDPRQSIAWYSRAAVQEEHQSELALSGWYLTGSEGVLQQSDTEAYLWARKAAQAGLAKAEYAMGYFTEVGIGAPANIEDAKRWYWRAASHNFAKARERLEDLRKGGAKMQKSKTIARSAVDRRSDGEFIALREQGVQIIVSGMAAHNLRDLRFTFDRSSPMPYSTSFEETLKDAVTVAPAERERAMAALLKRDDARQAHPDFDHLLPTFVGLGAADQDTEERLWTLKEGV</sequence>
<feature type="region of interest" description="Disordered" evidence="2">
    <location>
        <begin position="794"/>
        <end position="928"/>
    </location>
</feature>
<dbReference type="PANTHER" id="PTHR46430">
    <property type="entry name" value="PROTEIN SKT5-RELATED"/>
    <property type="match status" value="1"/>
</dbReference>
<keyword evidence="1" id="KW-0677">Repeat</keyword>
<feature type="compositionally biased region" description="Polar residues" evidence="2">
    <location>
        <begin position="311"/>
        <end position="330"/>
    </location>
</feature>
<feature type="compositionally biased region" description="Basic and acidic residues" evidence="2">
    <location>
        <begin position="710"/>
        <end position="721"/>
    </location>
</feature>
<dbReference type="Gene3D" id="3.40.830.10">
    <property type="entry name" value="LigB-like"/>
    <property type="match status" value="1"/>
</dbReference>
<feature type="compositionally biased region" description="Low complexity" evidence="2">
    <location>
        <begin position="406"/>
        <end position="416"/>
    </location>
</feature>
<feature type="compositionally biased region" description="Basic and acidic residues" evidence="2">
    <location>
        <begin position="272"/>
        <end position="281"/>
    </location>
</feature>
<feature type="region of interest" description="Disordered" evidence="2">
    <location>
        <begin position="546"/>
        <end position="729"/>
    </location>
</feature>
<feature type="region of interest" description="Disordered" evidence="2">
    <location>
        <begin position="151"/>
        <end position="214"/>
    </location>
</feature>
<dbReference type="EMBL" id="VXIT01000003">
    <property type="protein sequence ID" value="KAA6414251.1"/>
    <property type="molecule type" value="Genomic_DNA"/>
</dbReference>
<feature type="region of interest" description="Disordered" evidence="2">
    <location>
        <begin position="252"/>
        <end position="445"/>
    </location>
</feature>
<dbReference type="Gene3D" id="1.25.40.10">
    <property type="entry name" value="Tetratricopeptide repeat domain"/>
    <property type="match status" value="2"/>
</dbReference>
<feature type="compositionally biased region" description="Basic and acidic residues" evidence="2">
    <location>
        <begin position="755"/>
        <end position="766"/>
    </location>
</feature>
<feature type="compositionally biased region" description="Polar residues" evidence="2">
    <location>
        <begin position="836"/>
        <end position="849"/>
    </location>
</feature>
<dbReference type="InterPro" id="IPR006597">
    <property type="entry name" value="Sel1-like"/>
</dbReference>
<feature type="compositionally biased region" description="Polar residues" evidence="2">
    <location>
        <begin position="480"/>
        <end position="506"/>
    </location>
</feature>
<feature type="compositionally biased region" description="Polar residues" evidence="2">
    <location>
        <begin position="911"/>
        <end position="927"/>
    </location>
</feature>
<feature type="region of interest" description="Disordered" evidence="2">
    <location>
        <begin position="743"/>
        <end position="779"/>
    </location>
</feature>
<dbReference type="SMART" id="SM00671">
    <property type="entry name" value="SEL1"/>
    <property type="match status" value="7"/>
</dbReference>
<feature type="compositionally biased region" description="Polar residues" evidence="2">
    <location>
        <begin position="856"/>
        <end position="865"/>
    </location>
</feature>
<dbReference type="InterPro" id="IPR011990">
    <property type="entry name" value="TPR-like_helical_dom_sf"/>
</dbReference>
<proteinExistence type="predicted"/>
<accession>A0A5M8PXW9</accession>
<feature type="region of interest" description="Disordered" evidence="2">
    <location>
        <begin position="465"/>
        <end position="530"/>
    </location>
</feature>